<reference evidence="1 2" key="1">
    <citation type="submission" date="2015-01" db="EMBL/GenBank/DDBJ databases">
        <title>Genome Assembly of Bacillus badius MTCC 1458.</title>
        <authorList>
            <person name="Verma A."/>
            <person name="Khatri I."/>
            <person name="Mual P."/>
            <person name="Subramanian S."/>
            <person name="Krishnamurthi S."/>
        </authorList>
    </citation>
    <scope>NUCLEOTIDE SEQUENCE [LARGE SCALE GENOMIC DNA]</scope>
    <source>
        <strain evidence="1 2">MTCC 1458</strain>
    </source>
</reference>
<gene>
    <name evidence="1" type="ORF">SD77_3445</name>
</gene>
<proteinExistence type="predicted"/>
<dbReference type="EMBL" id="JXLP01000031">
    <property type="protein sequence ID" value="KIL72710.1"/>
    <property type="molecule type" value="Genomic_DNA"/>
</dbReference>
<dbReference type="Proteomes" id="UP000031982">
    <property type="component" value="Unassembled WGS sequence"/>
</dbReference>
<name>A0ABR5ANT3_BACBA</name>
<evidence type="ECO:0000313" key="2">
    <source>
        <dbReference type="Proteomes" id="UP000031982"/>
    </source>
</evidence>
<sequence length="78" mass="8815">MKDWELSTMEELEQAFEQAMAAEAGLGVFVEMPGFDYPELITNPPGNLEKKLAYYKATYDENLNHKHAKGVCIIGYTL</sequence>
<dbReference type="RefSeq" id="WP_041114618.1">
    <property type="nucleotide sequence ID" value="NZ_JARTHD010000007.1"/>
</dbReference>
<evidence type="ECO:0000313" key="1">
    <source>
        <dbReference type="EMBL" id="KIL72710.1"/>
    </source>
</evidence>
<comment type="caution">
    <text evidence="1">The sequence shown here is derived from an EMBL/GenBank/DDBJ whole genome shotgun (WGS) entry which is preliminary data.</text>
</comment>
<protein>
    <submittedName>
        <fullName evidence="1">Uncharacterized protein</fullName>
    </submittedName>
</protein>
<organism evidence="1 2">
    <name type="scientific">Bacillus badius</name>
    <dbReference type="NCBI Taxonomy" id="1455"/>
    <lineage>
        <taxon>Bacteria</taxon>
        <taxon>Bacillati</taxon>
        <taxon>Bacillota</taxon>
        <taxon>Bacilli</taxon>
        <taxon>Bacillales</taxon>
        <taxon>Bacillaceae</taxon>
        <taxon>Pseudobacillus</taxon>
    </lineage>
</organism>
<accession>A0ABR5ANT3</accession>
<keyword evidence="2" id="KW-1185">Reference proteome</keyword>